<feature type="transmembrane region" description="Helical" evidence="1">
    <location>
        <begin position="84"/>
        <end position="106"/>
    </location>
</feature>
<keyword evidence="1" id="KW-0812">Transmembrane</keyword>
<protein>
    <recommendedName>
        <fullName evidence="1">Probable queuosine precursor transporter</fullName>
        <shortName evidence="1">Q precursor transporter</shortName>
    </recommendedName>
</protein>
<feature type="transmembrane region" description="Helical" evidence="1">
    <location>
        <begin position="29"/>
        <end position="44"/>
    </location>
</feature>
<feature type="transmembrane region" description="Helical" evidence="1">
    <location>
        <begin position="50"/>
        <end position="72"/>
    </location>
</feature>
<feature type="transmembrane region" description="Helical" evidence="1">
    <location>
        <begin position="126"/>
        <end position="149"/>
    </location>
</feature>
<dbReference type="PANTHER" id="PTHR34300">
    <property type="entry name" value="QUEUOSINE PRECURSOR TRANSPORTER-RELATED"/>
    <property type="match status" value="1"/>
</dbReference>
<evidence type="ECO:0000313" key="2">
    <source>
        <dbReference type="EMBL" id="MDI3235918.1"/>
    </source>
</evidence>
<keyword evidence="1" id="KW-1003">Cell membrane</keyword>
<keyword evidence="1" id="KW-1133">Transmembrane helix</keyword>
<dbReference type="HAMAP" id="MF_02088">
    <property type="entry name" value="Q_prec_transport"/>
    <property type="match status" value="1"/>
</dbReference>
<dbReference type="Proteomes" id="UP001243286">
    <property type="component" value="Unassembled WGS sequence"/>
</dbReference>
<proteinExistence type="inferred from homology"/>
<organism evidence="2 3">
    <name type="scientific">Exiguobacterium antarcticum</name>
    <dbReference type="NCBI Taxonomy" id="132920"/>
    <lineage>
        <taxon>Bacteria</taxon>
        <taxon>Bacillati</taxon>
        <taxon>Bacillota</taxon>
        <taxon>Bacilli</taxon>
        <taxon>Bacillales</taxon>
        <taxon>Bacillales Family XII. Incertae Sedis</taxon>
        <taxon>Exiguobacterium</taxon>
    </lineage>
</organism>
<keyword evidence="3" id="KW-1185">Reference proteome</keyword>
<evidence type="ECO:0000313" key="3">
    <source>
        <dbReference type="Proteomes" id="UP001243286"/>
    </source>
</evidence>
<keyword evidence="1" id="KW-0813">Transport</keyword>
<name>A0ABT6R505_9BACL</name>
<reference evidence="2 3" key="1">
    <citation type="submission" date="2023-04" db="EMBL/GenBank/DDBJ databases">
        <title>Antarctic isolates genomes.</title>
        <authorList>
            <person name="Dimov S.G."/>
        </authorList>
    </citation>
    <scope>NUCLEOTIDE SEQUENCE [LARGE SCALE GENOMIC DNA]</scope>
    <source>
        <strain evidence="2 3">AL19</strain>
    </source>
</reference>
<feature type="transmembrane region" description="Helical" evidence="1">
    <location>
        <begin position="161"/>
        <end position="186"/>
    </location>
</feature>
<comment type="caution">
    <text evidence="2">The sequence shown here is derived from an EMBL/GenBank/DDBJ whole genome shotgun (WGS) entry which is preliminary data.</text>
</comment>
<dbReference type="NCBIfam" id="TIGR00697">
    <property type="entry name" value="queuosine precursor transporter"/>
    <property type="match status" value="1"/>
</dbReference>
<dbReference type="PANTHER" id="PTHR34300:SF2">
    <property type="entry name" value="QUEUOSINE PRECURSOR TRANSPORTER-RELATED"/>
    <property type="match status" value="1"/>
</dbReference>
<comment type="function">
    <text evidence="1">Involved in the import of queuosine (Q) precursors, required for Q precursor salvage.</text>
</comment>
<sequence length="232" mass="26465">MNEWLWFPSILITMGLLLLSYRLFGKTGLLMWIAIATIIANIQVTQQVEIYSYIFTLGNVVYGSCYLATDILNEKYGKKVARQGVYMGFFSLITTTFLMQYSLLYTPLNDTLAKDMSSSLNLLFGLLPWIALGSLSAYLVSQLFDVFIYSKIRQKTGEKKLWLRTTGSTVLSQLIDTLTFCAIAFHDLPFDIWWQIFVTTYLAKFVIAWVATPFMYLAKRIHPTTSSKDLAA</sequence>
<keyword evidence="1" id="KW-0472">Membrane</keyword>
<feature type="transmembrane region" description="Helical" evidence="1">
    <location>
        <begin position="6"/>
        <end position="24"/>
    </location>
</feature>
<gene>
    <name evidence="2" type="ORF">QK289_12950</name>
</gene>
<comment type="similarity">
    <text evidence="1">Belongs to the vitamin uptake transporter (VUT/ECF) (TC 2.A.88) family. Q precursor transporter subfamily.</text>
</comment>
<dbReference type="EMBL" id="JASBQV010000024">
    <property type="protein sequence ID" value="MDI3235918.1"/>
    <property type="molecule type" value="Genomic_DNA"/>
</dbReference>
<dbReference type="Pfam" id="PF02592">
    <property type="entry name" value="Vut_1"/>
    <property type="match status" value="1"/>
</dbReference>
<accession>A0ABT6R505</accession>
<feature type="transmembrane region" description="Helical" evidence="1">
    <location>
        <begin position="192"/>
        <end position="218"/>
    </location>
</feature>
<comment type="subcellular location">
    <subcellularLocation>
        <location evidence="1">Cell membrane</location>
        <topology evidence="1">Multi-pass membrane protein</topology>
    </subcellularLocation>
</comment>
<evidence type="ECO:0000256" key="1">
    <source>
        <dbReference type="HAMAP-Rule" id="MF_02088"/>
    </source>
</evidence>
<dbReference type="InterPro" id="IPR003744">
    <property type="entry name" value="YhhQ"/>
</dbReference>
<dbReference type="RefSeq" id="WP_014970556.1">
    <property type="nucleotide sequence ID" value="NZ_JANJYY010000080.1"/>
</dbReference>